<reference evidence="10" key="1">
    <citation type="submission" date="2022-10" db="EMBL/GenBank/DDBJ databases">
        <title>Tapping the CABI collections for fungal endophytes: first genome assemblies for Collariella, Neodidymelliopsis, Ascochyta clinopodiicola, Didymella pomorum, Didymosphaeria variabile, Neocosmospora piperis and Neocucurbitaria cava.</title>
        <authorList>
            <person name="Hill R."/>
        </authorList>
    </citation>
    <scope>NUCLEOTIDE SEQUENCE</scope>
    <source>
        <strain evidence="10">IMI 355082</strain>
    </source>
</reference>
<keyword evidence="6" id="KW-0788">Thiol protease</keyword>
<evidence type="ECO:0000256" key="1">
    <source>
        <dbReference type="ARBA" id="ARBA00000707"/>
    </source>
</evidence>
<dbReference type="PROSITE" id="PS00973">
    <property type="entry name" value="USP_2"/>
    <property type="match status" value="1"/>
</dbReference>
<accession>A0A9W8YMZ5</accession>
<keyword evidence="8" id="KW-0732">Signal</keyword>
<dbReference type="Gene3D" id="3.90.70.10">
    <property type="entry name" value="Cysteine proteinases"/>
    <property type="match status" value="2"/>
</dbReference>
<evidence type="ECO:0000256" key="8">
    <source>
        <dbReference type="SAM" id="SignalP"/>
    </source>
</evidence>
<organism evidence="10 11">
    <name type="scientific">Gnomoniopsis smithogilvyi</name>
    <dbReference type="NCBI Taxonomy" id="1191159"/>
    <lineage>
        <taxon>Eukaryota</taxon>
        <taxon>Fungi</taxon>
        <taxon>Dikarya</taxon>
        <taxon>Ascomycota</taxon>
        <taxon>Pezizomycotina</taxon>
        <taxon>Sordariomycetes</taxon>
        <taxon>Sordariomycetidae</taxon>
        <taxon>Diaporthales</taxon>
        <taxon>Gnomoniaceae</taxon>
        <taxon>Gnomoniopsis</taxon>
    </lineage>
</organism>
<feature type="chain" id="PRO_5040980709" description="ubiquitinyl hydrolase 1" evidence="8">
    <location>
        <begin position="20"/>
        <end position="1290"/>
    </location>
</feature>
<dbReference type="GO" id="GO:0061136">
    <property type="term" value="P:regulation of proteasomal protein catabolic process"/>
    <property type="evidence" value="ECO:0007669"/>
    <property type="project" value="TreeGrafter"/>
</dbReference>
<dbReference type="GO" id="GO:0016579">
    <property type="term" value="P:protein deubiquitination"/>
    <property type="evidence" value="ECO:0007669"/>
    <property type="project" value="InterPro"/>
</dbReference>
<dbReference type="EMBL" id="JAPEVB010000005">
    <property type="protein sequence ID" value="KAJ4387853.1"/>
    <property type="molecule type" value="Genomic_DNA"/>
</dbReference>
<dbReference type="InterPro" id="IPR028889">
    <property type="entry name" value="USP"/>
</dbReference>
<dbReference type="PANTHER" id="PTHR43982">
    <property type="entry name" value="UBIQUITIN CARBOXYL-TERMINAL HYDROLASE"/>
    <property type="match status" value="1"/>
</dbReference>
<evidence type="ECO:0000256" key="7">
    <source>
        <dbReference type="SAM" id="MobiDB-lite"/>
    </source>
</evidence>
<dbReference type="Proteomes" id="UP001140453">
    <property type="component" value="Unassembled WGS sequence"/>
</dbReference>
<dbReference type="InterPro" id="IPR038765">
    <property type="entry name" value="Papain-like_cys_pep_sf"/>
</dbReference>
<dbReference type="PANTHER" id="PTHR43982:SF6">
    <property type="entry name" value="UBIQUITIN CARBOXYL-TERMINAL HYDROLASE 2-RELATED"/>
    <property type="match status" value="1"/>
</dbReference>
<dbReference type="EC" id="3.4.19.12" evidence="2"/>
<evidence type="ECO:0000313" key="11">
    <source>
        <dbReference type="Proteomes" id="UP001140453"/>
    </source>
</evidence>
<evidence type="ECO:0000259" key="9">
    <source>
        <dbReference type="PROSITE" id="PS50235"/>
    </source>
</evidence>
<evidence type="ECO:0000256" key="2">
    <source>
        <dbReference type="ARBA" id="ARBA00012759"/>
    </source>
</evidence>
<dbReference type="InterPro" id="IPR044635">
    <property type="entry name" value="UBP14-like"/>
</dbReference>
<evidence type="ECO:0000256" key="4">
    <source>
        <dbReference type="ARBA" id="ARBA00022786"/>
    </source>
</evidence>
<evidence type="ECO:0000256" key="5">
    <source>
        <dbReference type="ARBA" id="ARBA00022801"/>
    </source>
</evidence>
<dbReference type="PROSITE" id="PS50235">
    <property type="entry name" value="USP_3"/>
    <property type="match status" value="1"/>
</dbReference>
<dbReference type="GO" id="GO:0043161">
    <property type="term" value="P:proteasome-mediated ubiquitin-dependent protein catabolic process"/>
    <property type="evidence" value="ECO:0007669"/>
    <property type="project" value="InterPro"/>
</dbReference>
<dbReference type="OrthoDB" id="2420415at2759"/>
<comment type="caution">
    <text evidence="10">The sequence shown here is derived from an EMBL/GenBank/DDBJ whole genome shotgun (WGS) entry which is preliminary data.</text>
</comment>
<feature type="compositionally biased region" description="Pro residues" evidence="7">
    <location>
        <begin position="714"/>
        <end position="727"/>
    </location>
</feature>
<name>A0A9W8YMZ5_9PEZI</name>
<evidence type="ECO:0000256" key="3">
    <source>
        <dbReference type="ARBA" id="ARBA00022670"/>
    </source>
</evidence>
<keyword evidence="11" id="KW-1185">Reference proteome</keyword>
<proteinExistence type="predicted"/>
<feature type="compositionally biased region" description="Polar residues" evidence="7">
    <location>
        <begin position="730"/>
        <end position="761"/>
    </location>
</feature>
<protein>
    <recommendedName>
        <fullName evidence="2">ubiquitinyl hydrolase 1</fullName>
        <ecNumber evidence="2">3.4.19.12</ecNumber>
    </recommendedName>
</protein>
<gene>
    <name evidence="10" type="primary">UBP2</name>
    <name evidence="10" type="ORF">N0V93_008456</name>
</gene>
<dbReference type="SUPFAM" id="SSF54001">
    <property type="entry name" value="Cysteine proteinases"/>
    <property type="match status" value="1"/>
</dbReference>
<feature type="compositionally biased region" description="Basic and acidic residues" evidence="7">
    <location>
        <begin position="1281"/>
        <end position="1290"/>
    </location>
</feature>
<keyword evidence="5 10" id="KW-0378">Hydrolase</keyword>
<evidence type="ECO:0000256" key="6">
    <source>
        <dbReference type="ARBA" id="ARBA00022807"/>
    </source>
</evidence>
<feature type="region of interest" description="Disordered" evidence="7">
    <location>
        <begin position="710"/>
        <end position="822"/>
    </location>
</feature>
<keyword evidence="4" id="KW-0833">Ubl conjugation pathway</keyword>
<dbReference type="GO" id="GO:0070628">
    <property type="term" value="F:proteasome binding"/>
    <property type="evidence" value="ECO:0007669"/>
    <property type="project" value="TreeGrafter"/>
</dbReference>
<dbReference type="GO" id="GO:0004843">
    <property type="term" value="F:cysteine-type deubiquitinase activity"/>
    <property type="evidence" value="ECO:0007669"/>
    <property type="project" value="UniProtKB-EC"/>
</dbReference>
<comment type="catalytic activity">
    <reaction evidence="1">
        <text>Thiol-dependent hydrolysis of ester, thioester, amide, peptide and isopeptide bonds formed by the C-terminal Gly of ubiquitin (a 76-residue protein attached to proteins as an intracellular targeting signal).</text>
        <dbReference type="EC" id="3.4.19.12"/>
    </reaction>
</comment>
<dbReference type="InterPro" id="IPR018200">
    <property type="entry name" value="USP_CS"/>
</dbReference>
<feature type="compositionally biased region" description="Basic and acidic residues" evidence="7">
    <location>
        <begin position="785"/>
        <end position="816"/>
    </location>
</feature>
<dbReference type="Pfam" id="PF00443">
    <property type="entry name" value="UCH"/>
    <property type="match status" value="1"/>
</dbReference>
<feature type="signal peptide" evidence="8">
    <location>
        <begin position="1"/>
        <end position="19"/>
    </location>
</feature>
<feature type="region of interest" description="Disordered" evidence="7">
    <location>
        <begin position="1239"/>
        <end position="1290"/>
    </location>
</feature>
<evidence type="ECO:0000313" key="10">
    <source>
        <dbReference type="EMBL" id="KAJ4387853.1"/>
    </source>
</evidence>
<keyword evidence="3 10" id="KW-0645">Protease</keyword>
<feature type="compositionally biased region" description="Basic and acidic residues" evidence="7">
    <location>
        <begin position="1261"/>
        <end position="1271"/>
    </location>
</feature>
<sequence>MHTLAFAVFCATLESLAMGSDSTGHHTRSQGPPPVYTEVAADNSPPTHERSNKPGFLAATWVNKLLQSGINPSLACDPGSSHILRALPTQSVRDSGLLVCICEKCKRTFTIQVEIPEGRCRPEIERMHHLVEDEAEQLQATDQLYPVIFKAKFKCSATICSLAVHIEVCEPRLAKKWEVELMDRDAVQARLKELVASDPTRYQDLLSPDKLKRLLPAYYLQAYLRDALADPPPEKPTRVSVRNKFFTVNFADSFQPLLDLLGFQRIVEENEQFLLLPSVDPPLPLPSASITPITSRRAWLEVVRAHLYCLLLDEHLQEQLTHDIQLPPAADTKAWLTQALDADYSKTTFPNWTQYPDEAFDVLGAQKDMSEILLWYAAISQNQTNPSGREAVFQAITQVTGGRETRCTQLGEFLEAEQMHAVTELSKKDPQTSSPLSKAFRTFQLSDSCSDSELVFEWKRLMTASQWDRMTSRTARHDLFIIGKARDSYLLMQTAVNFDSTQEAADFLGVDLSMDPVRVVNETIANDSDAWFDKTIVAAAARELSKSYANHPDVYQLLSYATDLESQSGDPQHGGIPSTITTNDPGAGKVDVNLPVGLQNIRNTCYLNSILQYFNTVVPVRNVILNWEEYKLEPTEENISSRRLGGSGSALDKGEAFLAAKFVEEMRSLFVELQSSSVSSVRPRQRLAIAALRDANQLVKGNVAEKAVPFVGPLLPPPELPPRPSPKPTAETSDVPTAPTVSVNAVTDNADTGSNVSSVTLVDQKDGEDNTYVELSESVPPAIPAKERSALEDDDKGKSEEKELTARGRSATRDGDSDVNMTGMHEAGDALATEDTRTIEEKIEAALNDKAVTGTDQQDIEEVMGNILEHLHGAIRPLSTDEHTGKQTDVITETFYWSSKKYIRDLDLKTGKACSAYRSIPDLSRWITAFPANEGKIDLYSALDSSFDREHQEVNKETTEAYTSITRPSPILHVYIQRSQNVNGRLGRNNNIVEIPEVLYLDRYMDGGEDSHVFKERQRSWDLKSRLRALNTPSPVVNPTEQVVSKGKEVRETGFEVIDGNFDEFADAVMSIDTTGEGDGDEEYVSILDAETRKLLEDHQLLPSQLDGNANVSSAKSQEATLVNLDYQASKRACAKVEEEKRQIKDHLSSLFSNMKSVAYRLHAVICHGGGLGGGHYWVWIFDFQKRVWRKYNDERVEEYSDSTKVLADLNNSHDPYYLAYVREDKVDELVAIPERIASAQTGGNGEGESGENANQAGNSRLHDTKMHSTDPDADADNEPDVMHVENRGD</sequence>
<dbReference type="InterPro" id="IPR001394">
    <property type="entry name" value="Peptidase_C19_UCH"/>
</dbReference>
<feature type="domain" description="USP" evidence="9">
    <location>
        <begin position="596"/>
        <end position="1224"/>
    </location>
</feature>